<comment type="caution">
    <text evidence="1">The sequence shown here is derived from an EMBL/GenBank/DDBJ whole genome shotgun (WGS) entry which is preliminary data.</text>
</comment>
<accession>A0A8T2NA05</accession>
<protein>
    <submittedName>
        <fullName evidence="1">Uncharacterized protein</fullName>
    </submittedName>
</protein>
<organism evidence="1 2">
    <name type="scientific">Albula glossodonta</name>
    <name type="common">roundjaw bonefish</name>
    <dbReference type="NCBI Taxonomy" id="121402"/>
    <lineage>
        <taxon>Eukaryota</taxon>
        <taxon>Metazoa</taxon>
        <taxon>Chordata</taxon>
        <taxon>Craniata</taxon>
        <taxon>Vertebrata</taxon>
        <taxon>Euteleostomi</taxon>
        <taxon>Actinopterygii</taxon>
        <taxon>Neopterygii</taxon>
        <taxon>Teleostei</taxon>
        <taxon>Albuliformes</taxon>
        <taxon>Albulidae</taxon>
        <taxon>Albula</taxon>
    </lineage>
</organism>
<dbReference type="AlphaFoldDB" id="A0A8T2NA05"/>
<sequence>VNKGDAQIKGDISQILSTRWDTQPEAKLTPEWKMEKETNDTSLDVTSSSGALCSVIRTDTLSGSSED</sequence>
<gene>
    <name evidence="1" type="ORF">JZ751_007595</name>
</gene>
<name>A0A8T2NA05_9TELE</name>
<proteinExistence type="predicted"/>
<dbReference type="Proteomes" id="UP000824540">
    <property type="component" value="Unassembled WGS sequence"/>
</dbReference>
<evidence type="ECO:0000313" key="2">
    <source>
        <dbReference type="Proteomes" id="UP000824540"/>
    </source>
</evidence>
<dbReference type="EMBL" id="JAFBMS010000147">
    <property type="protein sequence ID" value="KAG9334512.1"/>
    <property type="molecule type" value="Genomic_DNA"/>
</dbReference>
<evidence type="ECO:0000313" key="1">
    <source>
        <dbReference type="EMBL" id="KAG9334512.1"/>
    </source>
</evidence>
<reference evidence="1" key="1">
    <citation type="thesis" date="2021" institute="BYU ScholarsArchive" country="Provo, UT, USA">
        <title>Applications of and Algorithms for Genome Assembly and Genomic Analyses with an Emphasis on Marine Teleosts.</title>
        <authorList>
            <person name="Pickett B.D."/>
        </authorList>
    </citation>
    <scope>NUCLEOTIDE SEQUENCE</scope>
    <source>
        <strain evidence="1">HI-2016</strain>
    </source>
</reference>
<feature type="non-terminal residue" evidence="1">
    <location>
        <position position="1"/>
    </location>
</feature>
<keyword evidence="2" id="KW-1185">Reference proteome</keyword>